<dbReference type="AlphaFoldDB" id="A0A1E3K5J4"/>
<dbReference type="GO" id="GO:0050664">
    <property type="term" value="F:oxidoreductase activity, acting on NAD(P)H, oxygen as acceptor"/>
    <property type="evidence" value="ECO:0007669"/>
    <property type="project" value="TreeGrafter"/>
</dbReference>
<keyword evidence="5" id="KW-1185">Reference proteome</keyword>
<organism evidence="4 5">
    <name type="scientific">Cryptococcus wingfieldii CBS 7118</name>
    <dbReference type="NCBI Taxonomy" id="1295528"/>
    <lineage>
        <taxon>Eukaryota</taxon>
        <taxon>Fungi</taxon>
        <taxon>Dikarya</taxon>
        <taxon>Basidiomycota</taxon>
        <taxon>Agaricomycotina</taxon>
        <taxon>Tremellomycetes</taxon>
        <taxon>Tremellales</taxon>
        <taxon>Cryptococcaceae</taxon>
        <taxon>Cryptococcus</taxon>
    </lineage>
</organism>
<gene>
    <name evidence="4" type="ORF">L198_01081</name>
</gene>
<protein>
    <recommendedName>
        <fullName evidence="6">Short-chain dehydrogenase</fullName>
    </recommendedName>
</protein>
<dbReference type="Proteomes" id="UP000094819">
    <property type="component" value="Unassembled WGS sequence"/>
</dbReference>
<evidence type="ECO:0000256" key="3">
    <source>
        <dbReference type="ARBA" id="ARBA00023002"/>
    </source>
</evidence>
<dbReference type="Gene3D" id="3.40.50.720">
    <property type="entry name" value="NAD(P)-binding Rossmann-like Domain"/>
    <property type="match status" value="1"/>
</dbReference>
<reference evidence="4 5" key="1">
    <citation type="submission" date="2016-06" db="EMBL/GenBank/DDBJ databases">
        <title>Evolution of pathogenesis and genome organization in the Tremellales.</title>
        <authorList>
            <person name="Cuomo C."/>
            <person name="Litvintseva A."/>
            <person name="Heitman J."/>
            <person name="Chen Y."/>
            <person name="Sun S."/>
            <person name="Springer D."/>
            <person name="Dromer F."/>
            <person name="Young S."/>
            <person name="Zeng Q."/>
            <person name="Chapman S."/>
            <person name="Gujja S."/>
            <person name="Saif S."/>
            <person name="Birren B."/>
        </authorList>
    </citation>
    <scope>NUCLEOTIDE SEQUENCE [LARGE SCALE GENOMIC DNA]</scope>
    <source>
        <strain evidence="4 5">CBS 7118</strain>
    </source>
</reference>
<dbReference type="PROSITE" id="PS00061">
    <property type="entry name" value="ADH_SHORT"/>
    <property type="match status" value="1"/>
</dbReference>
<comment type="similarity">
    <text evidence="1">Belongs to the short-chain dehydrogenases/reductases (SDR) family.</text>
</comment>
<dbReference type="PANTHER" id="PTHR43008:SF4">
    <property type="entry name" value="CHAIN DEHYDROGENASE, PUTATIVE (AFU_ORTHOLOGUE AFUA_4G08710)-RELATED"/>
    <property type="match status" value="1"/>
</dbReference>
<dbReference type="PANTHER" id="PTHR43008">
    <property type="entry name" value="BENZIL REDUCTASE"/>
    <property type="match status" value="1"/>
</dbReference>
<evidence type="ECO:0000256" key="1">
    <source>
        <dbReference type="ARBA" id="ARBA00006484"/>
    </source>
</evidence>
<evidence type="ECO:0008006" key="6">
    <source>
        <dbReference type="Google" id="ProtNLM"/>
    </source>
</evidence>
<dbReference type="OrthoDB" id="9876299at2759"/>
<proteinExistence type="inferred from homology"/>
<dbReference type="InterPro" id="IPR002347">
    <property type="entry name" value="SDR_fam"/>
</dbReference>
<dbReference type="InterPro" id="IPR036291">
    <property type="entry name" value="NAD(P)-bd_dom_sf"/>
</dbReference>
<sequence length="176" mass="19010">MTGTSNNQDNVIFITGTSRGIGEGIARHYLKEGWTVVAAVRSPEAAPRLEGKIITAVEELKTKHNITHFDIVVANSGVAASGAFLAQASPTEFDHIYKVNTRGPLVLYQATRPLLKDDGTFVVISSLAGSLNKDFLWEYIGLYGASKAAVNYLTRTVHYEEPALKAFTINPGAVDT</sequence>
<accession>A0A1E3K5J4</accession>
<dbReference type="PRINTS" id="PR00081">
    <property type="entry name" value="GDHRDH"/>
</dbReference>
<keyword evidence="3" id="KW-0560">Oxidoreductase</keyword>
<name>A0A1E3K5J4_9TREE</name>
<comment type="caution">
    <text evidence="4">The sequence shown here is derived from an EMBL/GenBank/DDBJ whole genome shotgun (WGS) entry which is preliminary data.</text>
</comment>
<dbReference type="EMBL" id="AWGH01000002">
    <property type="protein sequence ID" value="ODO07502.1"/>
    <property type="molecule type" value="Genomic_DNA"/>
</dbReference>
<dbReference type="Pfam" id="PF00106">
    <property type="entry name" value="adh_short"/>
    <property type="match status" value="2"/>
</dbReference>
<evidence type="ECO:0000313" key="4">
    <source>
        <dbReference type="EMBL" id="ODO07502.1"/>
    </source>
</evidence>
<dbReference type="SUPFAM" id="SSF51735">
    <property type="entry name" value="NAD(P)-binding Rossmann-fold domains"/>
    <property type="match status" value="1"/>
</dbReference>
<dbReference type="InterPro" id="IPR020904">
    <property type="entry name" value="Sc_DH/Rdtase_CS"/>
</dbReference>
<keyword evidence="2" id="KW-0521">NADP</keyword>
<dbReference type="RefSeq" id="XP_019034979.1">
    <property type="nucleotide sequence ID" value="XM_019173253.1"/>
</dbReference>
<evidence type="ECO:0000256" key="2">
    <source>
        <dbReference type="ARBA" id="ARBA00022857"/>
    </source>
</evidence>
<evidence type="ECO:0000313" key="5">
    <source>
        <dbReference type="Proteomes" id="UP000094819"/>
    </source>
</evidence>
<dbReference type="GO" id="GO:0016616">
    <property type="term" value="F:oxidoreductase activity, acting on the CH-OH group of donors, NAD or NADP as acceptor"/>
    <property type="evidence" value="ECO:0007669"/>
    <property type="project" value="UniProtKB-ARBA"/>
</dbReference>
<dbReference type="GeneID" id="30190294"/>